<protein>
    <recommendedName>
        <fullName evidence="3">C2H2-type domain-containing protein</fullName>
    </recommendedName>
</protein>
<evidence type="ECO:0000256" key="2">
    <source>
        <dbReference type="SAM" id="SignalP"/>
    </source>
</evidence>
<dbReference type="PROSITE" id="PS00028">
    <property type="entry name" value="ZINC_FINGER_C2H2_1"/>
    <property type="match status" value="1"/>
</dbReference>
<keyword evidence="1" id="KW-0863">Zinc-finger</keyword>
<dbReference type="AlphaFoldDB" id="A0A9P4TWG3"/>
<reference evidence="4" key="1">
    <citation type="journal article" date="2020" name="Stud. Mycol.">
        <title>101 Dothideomycetes genomes: a test case for predicting lifestyles and emergence of pathogens.</title>
        <authorList>
            <person name="Haridas S."/>
            <person name="Albert R."/>
            <person name="Binder M."/>
            <person name="Bloem J."/>
            <person name="Labutti K."/>
            <person name="Salamov A."/>
            <person name="Andreopoulos B."/>
            <person name="Baker S."/>
            <person name="Barry K."/>
            <person name="Bills G."/>
            <person name="Bluhm B."/>
            <person name="Cannon C."/>
            <person name="Castanera R."/>
            <person name="Culley D."/>
            <person name="Daum C."/>
            <person name="Ezra D."/>
            <person name="Gonzalez J."/>
            <person name="Henrissat B."/>
            <person name="Kuo A."/>
            <person name="Liang C."/>
            <person name="Lipzen A."/>
            <person name="Lutzoni F."/>
            <person name="Magnuson J."/>
            <person name="Mondo S."/>
            <person name="Nolan M."/>
            <person name="Ohm R."/>
            <person name="Pangilinan J."/>
            <person name="Park H.-J."/>
            <person name="Ramirez L."/>
            <person name="Alfaro M."/>
            <person name="Sun H."/>
            <person name="Tritt A."/>
            <person name="Yoshinaga Y."/>
            <person name="Zwiers L.-H."/>
            <person name="Turgeon B."/>
            <person name="Goodwin S."/>
            <person name="Spatafora J."/>
            <person name="Crous P."/>
            <person name="Grigoriev I."/>
        </authorList>
    </citation>
    <scope>NUCLEOTIDE SEQUENCE</scope>
    <source>
        <strain evidence="4">CBS 130266</strain>
    </source>
</reference>
<keyword evidence="1" id="KW-0479">Metal-binding</keyword>
<evidence type="ECO:0000259" key="3">
    <source>
        <dbReference type="PROSITE" id="PS50157"/>
    </source>
</evidence>
<evidence type="ECO:0000313" key="5">
    <source>
        <dbReference type="Proteomes" id="UP000800235"/>
    </source>
</evidence>
<dbReference type="SMART" id="SM00355">
    <property type="entry name" value="ZnF_C2H2"/>
    <property type="match status" value="2"/>
</dbReference>
<proteinExistence type="predicted"/>
<comment type="caution">
    <text evidence="4">The sequence shown here is derived from an EMBL/GenBank/DDBJ whole genome shotgun (WGS) entry which is preliminary data.</text>
</comment>
<feature type="signal peptide" evidence="2">
    <location>
        <begin position="1"/>
        <end position="22"/>
    </location>
</feature>
<sequence length="380" mass="42904">MRRCLLLLKYLCFLSGVASTAGSEIYCPRFLFILESQANCRLLFDTLHFTFAPGLAGILSAKACPSLSWFKNLPTDIPLHHWGIYVHVLEQKGRTSRIYIGSGTSAARGVRRRLWDYRYGYSLPQYVKLAFDNGFKITHTALLARCPTPDAGNIPRHRAVVIALEAAFACVFWAMFHKDKSYGFADLCPWKPDTFAYKGLCSHNPLLESIIGNLDFSSEQLSEMAARTKERQRLNRLVYNAKMRANPTPSYIASRNANNLKQLPGTKAREQAAIAVGKYRCEPCGINHRNKANLTKHNATPRHIFYAARGGKDPFSCDHCNVQFKYQSEFKPHLTTKGHLSPNPTCSTSCYEIRETCAGEWPLCMNDSRLMSHLAYSRGF</sequence>
<keyword evidence="2" id="KW-0732">Signal</keyword>
<feature type="chain" id="PRO_5040356275" description="C2H2-type domain-containing protein" evidence="2">
    <location>
        <begin position="23"/>
        <end position="380"/>
    </location>
</feature>
<dbReference type="GO" id="GO:0008270">
    <property type="term" value="F:zinc ion binding"/>
    <property type="evidence" value="ECO:0007669"/>
    <property type="project" value="UniProtKB-KW"/>
</dbReference>
<dbReference type="PROSITE" id="PS50157">
    <property type="entry name" value="ZINC_FINGER_C2H2_2"/>
    <property type="match status" value="1"/>
</dbReference>
<dbReference type="InterPro" id="IPR013087">
    <property type="entry name" value="Znf_C2H2_type"/>
</dbReference>
<name>A0A9P4TWG3_9PEZI</name>
<feature type="domain" description="C2H2-type" evidence="3">
    <location>
        <begin position="315"/>
        <end position="344"/>
    </location>
</feature>
<evidence type="ECO:0000313" key="4">
    <source>
        <dbReference type="EMBL" id="KAF2426566.1"/>
    </source>
</evidence>
<gene>
    <name evidence="4" type="ORF">EJ08DRAFT_637794</name>
</gene>
<organism evidence="4 5">
    <name type="scientific">Tothia fuscella</name>
    <dbReference type="NCBI Taxonomy" id="1048955"/>
    <lineage>
        <taxon>Eukaryota</taxon>
        <taxon>Fungi</taxon>
        <taxon>Dikarya</taxon>
        <taxon>Ascomycota</taxon>
        <taxon>Pezizomycotina</taxon>
        <taxon>Dothideomycetes</taxon>
        <taxon>Pleosporomycetidae</taxon>
        <taxon>Venturiales</taxon>
        <taxon>Cylindrosympodiaceae</taxon>
        <taxon>Tothia</taxon>
    </lineage>
</organism>
<keyword evidence="5" id="KW-1185">Reference proteome</keyword>
<accession>A0A9P4TWG3</accession>
<dbReference type="EMBL" id="MU007063">
    <property type="protein sequence ID" value="KAF2426566.1"/>
    <property type="molecule type" value="Genomic_DNA"/>
</dbReference>
<dbReference type="Proteomes" id="UP000800235">
    <property type="component" value="Unassembled WGS sequence"/>
</dbReference>
<dbReference type="Pfam" id="PF12874">
    <property type="entry name" value="zf-met"/>
    <property type="match status" value="1"/>
</dbReference>
<dbReference type="OrthoDB" id="3942339at2759"/>
<evidence type="ECO:0000256" key="1">
    <source>
        <dbReference type="PROSITE-ProRule" id="PRU00042"/>
    </source>
</evidence>
<dbReference type="Gene3D" id="3.30.160.60">
    <property type="entry name" value="Classic Zinc Finger"/>
    <property type="match status" value="1"/>
</dbReference>
<keyword evidence="1" id="KW-0862">Zinc</keyword>